<evidence type="ECO:0000313" key="3">
    <source>
        <dbReference type="EMBL" id="MFC4499198.1"/>
    </source>
</evidence>
<name>A0ABV9ALF2_9ACTN</name>
<accession>A0ABV9ALF2</accession>
<evidence type="ECO:0000259" key="2">
    <source>
        <dbReference type="Pfam" id="PF07883"/>
    </source>
</evidence>
<dbReference type="PANTHER" id="PTHR36440">
    <property type="entry name" value="PUTATIVE (AFU_ORTHOLOGUE AFUA_8G07350)-RELATED"/>
    <property type="match status" value="1"/>
</dbReference>
<protein>
    <submittedName>
        <fullName evidence="3">Cupin domain-containing protein</fullName>
    </submittedName>
</protein>
<dbReference type="InterPro" id="IPR053146">
    <property type="entry name" value="QDO-like"/>
</dbReference>
<dbReference type="SUPFAM" id="SSF51182">
    <property type="entry name" value="RmlC-like cupins"/>
    <property type="match status" value="1"/>
</dbReference>
<evidence type="ECO:0000256" key="1">
    <source>
        <dbReference type="SAM" id="MobiDB-lite"/>
    </source>
</evidence>
<comment type="caution">
    <text evidence="3">The sequence shown here is derived from an EMBL/GenBank/DDBJ whole genome shotgun (WGS) entry which is preliminary data.</text>
</comment>
<sequence>MTVTRGRVVELDGVKPIKWAGETGRWLLRGEETGGLYSFFEVTSPPGGGPPLHIHEDVDESFYVIEGEYEIELDGEKHKAPPGTLVYGPRGVGHAFVNTWDKPSKMLCIATPGGVESWFEELGALIDGQGPPDWDRMQALATRHRIVGFRPKGGPLGGPPGGRPGHGGPPGAPGGPGGRPGAGA</sequence>
<evidence type="ECO:0000313" key="4">
    <source>
        <dbReference type="Proteomes" id="UP001595839"/>
    </source>
</evidence>
<dbReference type="EMBL" id="JBHSFK010000003">
    <property type="protein sequence ID" value="MFC4499198.1"/>
    <property type="molecule type" value="Genomic_DNA"/>
</dbReference>
<gene>
    <name evidence="3" type="ORF">ACFPIH_06615</name>
</gene>
<reference evidence="4" key="1">
    <citation type="journal article" date="2019" name="Int. J. Syst. Evol. Microbiol.">
        <title>The Global Catalogue of Microorganisms (GCM) 10K type strain sequencing project: providing services to taxonomists for standard genome sequencing and annotation.</title>
        <authorList>
            <consortium name="The Broad Institute Genomics Platform"/>
            <consortium name="The Broad Institute Genome Sequencing Center for Infectious Disease"/>
            <person name="Wu L."/>
            <person name="Ma J."/>
        </authorList>
    </citation>
    <scope>NUCLEOTIDE SEQUENCE [LARGE SCALE GENOMIC DNA]</scope>
    <source>
        <strain evidence="4">CGMCC 4.7177</strain>
    </source>
</reference>
<dbReference type="RefSeq" id="WP_381182175.1">
    <property type="nucleotide sequence ID" value="NZ_JBHSFK010000003.1"/>
</dbReference>
<dbReference type="InterPro" id="IPR014710">
    <property type="entry name" value="RmlC-like_jellyroll"/>
</dbReference>
<keyword evidence="4" id="KW-1185">Reference proteome</keyword>
<dbReference type="Proteomes" id="UP001595839">
    <property type="component" value="Unassembled WGS sequence"/>
</dbReference>
<feature type="region of interest" description="Disordered" evidence="1">
    <location>
        <begin position="148"/>
        <end position="184"/>
    </location>
</feature>
<dbReference type="Gene3D" id="2.60.120.10">
    <property type="entry name" value="Jelly Rolls"/>
    <property type="match status" value="1"/>
</dbReference>
<feature type="compositionally biased region" description="Gly residues" evidence="1">
    <location>
        <begin position="163"/>
        <end position="184"/>
    </location>
</feature>
<proteinExistence type="predicted"/>
<dbReference type="InterPro" id="IPR011051">
    <property type="entry name" value="RmlC_Cupin_sf"/>
</dbReference>
<organism evidence="3 4">
    <name type="scientific">Streptomyces vulcanius</name>
    <dbReference type="NCBI Taxonomy" id="1441876"/>
    <lineage>
        <taxon>Bacteria</taxon>
        <taxon>Bacillati</taxon>
        <taxon>Actinomycetota</taxon>
        <taxon>Actinomycetes</taxon>
        <taxon>Kitasatosporales</taxon>
        <taxon>Streptomycetaceae</taxon>
        <taxon>Streptomyces</taxon>
    </lineage>
</organism>
<dbReference type="Pfam" id="PF07883">
    <property type="entry name" value="Cupin_2"/>
    <property type="match status" value="1"/>
</dbReference>
<dbReference type="InterPro" id="IPR013096">
    <property type="entry name" value="Cupin_2"/>
</dbReference>
<dbReference type="PANTHER" id="PTHR36440:SF1">
    <property type="entry name" value="PUTATIVE (AFU_ORTHOLOGUE AFUA_8G07350)-RELATED"/>
    <property type="match status" value="1"/>
</dbReference>
<feature type="domain" description="Cupin type-2" evidence="2">
    <location>
        <begin position="41"/>
        <end position="109"/>
    </location>
</feature>